<dbReference type="AlphaFoldDB" id="A0A1Y2DTS5"/>
<protein>
    <recommendedName>
        <fullName evidence="7">FAD-binding domain-containing protein</fullName>
    </recommendedName>
</protein>
<sequence length="424" mass="47098">MTVNSSTPPKQLKVAIVGGGPGGLATAIALSKVPNVEVKLYEKAKLLREVGAGINIGPNTWNVLELLGVADTLTSGHPISAVLNVNGRTGEEIYKFERDISVKRPAIRTQRTKLQSTLLAHVAPGVIQLAKQLLEIIDKGDDGVVLGFADETKERADLVVGADGIRSVVRDCAWPDYEIKFTGTTIWRALLPRRALVDQDPRFDITGWWHLPNSHVYFSPVGEGLSEIAAREYQDPAVHGASKVVWGVPVTNEHVESHFKSYLPQIQRALQSIPQGSWREFAAFAGPELSSLTSWSHKIVLVGDSSHALSGAFGSGAGFAMEDGWVLAQTLSYFRNDLRKALSLFDEIRLPYYHRMYEHLDAMARGRRTRLEELEREGTDAEEERVRIKAIREGEDMDWIYRNDIGRVWEQIVSRLENVNGGKE</sequence>
<evidence type="ECO:0000313" key="8">
    <source>
        <dbReference type="EMBL" id="ORY62683.1"/>
    </source>
</evidence>
<dbReference type="InterPro" id="IPR036188">
    <property type="entry name" value="FAD/NAD-bd_sf"/>
</dbReference>
<dbReference type="InParanoid" id="A0A1Y2DTS5"/>
<dbReference type="OrthoDB" id="417877at2759"/>
<reference evidence="8 9" key="1">
    <citation type="submission" date="2016-07" db="EMBL/GenBank/DDBJ databases">
        <title>Pervasive Adenine N6-methylation of Active Genes in Fungi.</title>
        <authorList>
            <consortium name="DOE Joint Genome Institute"/>
            <person name="Mondo S.J."/>
            <person name="Dannebaum R.O."/>
            <person name="Kuo R.C."/>
            <person name="Labutti K."/>
            <person name="Haridas S."/>
            <person name="Kuo A."/>
            <person name="Salamov A."/>
            <person name="Ahrendt S.R."/>
            <person name="Lipzen A."/>
            <person name="Sullivan W."/>
            <person name="Andreopoulos W.B."/>
            <person name="Clum A."/>
            <person name="Lindquist E."/>
            <person name="Daum C."/>
            <person name="Ramamoorthy G.K."/>
            <person name="Gryganskyi A."/>
            <person name="Culley D."/>
            <person name="Magnuson J.K."/>
            <person name="James T.Y."/>
            <person name="O'Malley M.A."/>
            <person name="Stajich J.E."/>
            <person name="Spatafora J.W."/>
            <person name="Visel A."/>
            <person name="Grigoriev I.V."/>
        </authorList>
    </citation>
    <scope>NUCLEOTIDE SEQUENCE [LARGE SCALE GENOMIC DNA]</scope>
    <source>
        <strain evidence="8 9">CBS 129021</strain>
    </source>
</reference>
<evidence type="ECO:0000313" key="9">
    <source>
        <dbReference type="Proteomes" id="UP000193689"/>
    </source>
</evidence>
<dbReference type="EMBL" id="MCFJ01000009">
    <property type="protein sequence ID" value="ORY62683.1"/>
    <property type="molecule type" value="Genomic_DNA"/>
</dbReference>
<dbReference type="GO" id="GO:0071949">
    <property type="term" value="F:FAD binding"/>
    <property type="evidence" value="ECO:0007669"/>
    <property type="project" value="InterPro"/>
</dbReference>
<dbReference type="PANTHER" id="PTHR46720">
    <property type="entry name" value="HYDROXYLASE, PUTATIVE (AFU_ORTHOLOGUE AFUA_3G01460)-RELATED"/>
    <property type="match status" value="1"/>
</dbReference>
<dbReference type="Pfam" id="PF01494">
    <property type="entry name" value="FAD_binding_3"/>
    <property type="match status" value="1"/>
</dbReference>
<dbReference type="GeneID" id="63772440"/>
<comment type="caution">
    <text evidence="8">The sequence shown here is derived from an EMBL/GenBank/DDBJ whole genome shotgun (WGS) entry which is preliminary data.</text>
</comment>
<keyword evidence="3" id="KW-0285">Flavoprotein</keyword>
<dbReference type="Proteomes" id="UP000193689">
    <property type="component" value="Unassembled WGS sequence"/>
</dbReference>
<feature type="domain" description="FAD-binding" evidence="7">
    <location>
        <begin position="12"/>
        <end position="334"/>
    </location>
</feature>
<evidence type="ECO:0000256" key="6">
    <source>
        <dbReference type="SAM" id="Coils"/>
    </source>
</evidence>
<evidence type="ECO:0000256" key="1">
    <source>
        <dbReference type="ARBA" id="ARBA00005179"/>
    </source>
</evidence>
<evidence type="ECO:0000256" key="2">
    <source>
        <dbReference type="ARBA" id="ARBA00007992"/>
    </source>
</evidence>
<accession>A0A1Y2DTS5</accession>
<evidence type="ECO:0000256" key="5">
    <source>
        <dbReference type="ARBA" id="ARBA00023002"/>
    </source>
</evidence>
<dbReference type="STRING" id="1141098.A0A1Y2DTS5"/>
<dbReference type="RefSeq" id="XP_040714519.1">
    <property type="nucleotide sequence ID" value="XM_040856228.1"/>
</dbReference>
<dbReference type="PANTHER" id="PTHR46720:SF3">
    <property type="entry name" value="FAD-BINDING DOMAIN-CONTAINING PROTEIN-RELATED"/>
    <property type="match status" value="1"/>
</dbReference>
<dbReference type="Gene3D" id="3.50.50.60">
    <property type="entry name" value="FAD/NAD(P)-binding domain"/>
    <property type="match status" value="1"/>
</dbReference>
<feature type="coiled-coil region" evidence="6">
    <location>
        <begin position="357"/>
        <end position="391"/>
    </location>
</feature>
<keyword evidence="5" id="KW-0560">Oxidoreductase</keyword>
<evidence type="ECO:0000256" key="4">
    <source>
        <dbReference type="ARBA" id="ARBA00022827"/>
    </source>
</evidence>
<gene>
    <name evidence="8" type="ORF">BCR38DRAFT_346045</name>
</gene>
<evidence type="ECO:0000259" key="7">
    <source>
        <dbReference type="Pfam" id="PF01494"/>
    </source>
</evidence>
<keyword evidence="6" id="KW-0175">Coiled coil</keyword>
<dbReference type="InterPro" id="IPR002938">
    <property type="entry name" value="FAD-bd"/>
</dbReference>
<keyword evidence="4" id="KW-0274">FAD</keyword>
<dbReference type="SUPFAM" id="SSF51905">
    <property type="entry name" value="FAD/NAD(P)-binding domain"/>
    <property type="match status" value="1"/>
</dbReference>
<comment type="similarity">
    <text evidence="2">Belongs to the paxM FAD-dependent monooxygenase family.</text>
</comment>
<dbReference type="PRINTS" id="PR00420">
    <property type="entry name" value="RNGMNOXGNASE"/>
</dbReference>
<proteinExistence type="inferred from homology"/>
<comment type="pathway">
    <text evidence="1">Secondary metabolite biosynthesis.</text>
</comment>
<dbReference type="InterPro" id="IPR051104">
    <property type="entry name" value="FAD_monoxygenase"/>
</dbReference>
<evidence type="ECO:0000256" key="3">
    <source>
        <dbReference type="ARBA" id="ARBA00022630"/>
    </source>
</evidence>
<dbReference type="GO" id="GO:0044550">
    <property type="term" value="P:secondary metabolite biosynthetic process"/>
    <property type="evidence" value="ECO:0007669"/>
    <property type="project" value="TreeGrafter"/>
</dbReference>
<organism evidence="8 9">
    <name type="scientific">Pseudomassariella vexata</name>
    <dbReference type="NCBI Taxonomy" id="1141098"/>
    <lineage>
        <taxon>Eukaryota</taxon>
        <taxon>Fungi</taxon>
        <taxon>Dikarya</taxon>
        <taxon>Ascomycota</taxon>
        <taxon>Pezizomycotina</taxon>
        <taxon>Sordariomycetes</taxon>
        <taxon>Xylariomycetidae</taxon>
        <taxon>Amphisphaeriales</taxon>
        <taxon>Pseudomassariaceae</taxon>
        <taxon>Pseudomassariella</taxon>
    </lineage>
</organism>
<dbReference type="GO" id="GO:0016491">
    <property type="term" value="F:oxidoreductase activity"/>
    <property type="evidence" value="ECO:0007669"/>
    <property type="project" value="UniProtKB-KW"/>
</dbReference>
<keyword evidence="9" id="KW-1185">Reference proteome</keyword>
<name>A0A1Y2DTS5_9PEZI</name>